<dbReference type="SMART" id="SM00382">
    <property type="entry name" value="AAA"/>
    <property type="match status" value="2"/>
</dbReference>
<dbReference type="EMBL" id="JBHSBU010000001">
    <property type="protein sequence ID" value="MFC4159747.1"/>
    <property type="molecule type" value="Genomic_DNA"/>
</dbReference>
<organism evidence="11 12">
    <name type="scientific">Chitinimonas lacunae</name>
    <dbReference type="NCBI Taxonomy" id="1963018"/>
    <lineage>
        <taxon>Bacteria</taxon>
        <taxon>Pseudomonadati</taxon>
        <taxon>Pseudomonadota</taxon>
        <taxon>Betaproteobacteria</taxon>
        <taxon>Neisseriales</taxon>
        <taxon>Chitinibacteraceae</taxon>
        <taxon>Chitinimonas</taxon>
    </lineage>
</organism>
<dbReference type="InterPro" id="IPR041546">
    <property type="entry name" value="ClpA/ClpB_AAA_lid"/>
</dbReference>
<proteinExistence type="inferred from homology"/>
<evidence type="ECO:0000256" key="8">
    <source>
        <dbReference type="RuleBase" id="RU004432"/>
    </source>
</evidence>
<dbReference type="InterPro" id="IPR001270">
    <property type="entry name" value="ClpA/B"/>
</dbReference>
<dbReference type="SMART" id="SM01086">
    <property type="entry name" value="ClpB_D2-small"/>
    <property type="match status" value="1"/>
</dbReference>
<feature type="domain" description="Clp R" evidence="10">
    <location>
        <begin position="1"/>
        <end position="144"/>
    </location>
</feature>
<dbReference type="NCBIfam" id="TIGR02639">
    <property type="entry name" value="ClpA"/>
    <property type="match status" value="1"/>
</dbReference>
<keyword evidence="2 7" id="KW-0677">Repeat</keyword>
<evidence type="ECO:0000256" key="6">
    <source>
        <dbReference type="ARBA" id="ARBA00025613"/>
    </source>
</evidence>
<dbReference type="Gene3D" id="3.40.50.300">
    <property type="entry name" value="P-loop containing nucleotide triphosphate hydrolases"/>
    <property type="match status" value="2"/>
</dbReference>
<dbReference type="GO" id="GO:0006508">
    <property type="term" value="P:proteolysis"/>
    <property type="evidence" value="ECO:0007669"/>
    <property type="project" value="UniProtKB-KW"/>
</dbReference>
<dbReference type="Gene3D" id="1.10.1780.10">
    <property type="entry name" value="Clp, N-terminal domain"/>
    <property type="match status" value="1"/>
</dbReference>
<dbReference type="GO" id="GO:0005524">
    <property type="term" value="F:ATP binding"/>
    <property type="evidence" value="ECO:0007669"/>
    <property type="project" value="UniProtKB-KW"/>
</dbReference>
<dbReference type="CDD" id="cd00009">
    <property type="entry name" value="AAA"/>
    <property type="match status" value="1"/>
</dbReference>
<dbReference type="InterPro" id="IPR050130">
    <property type="entry name" value="ClpA_ClpB"/>
</dbReference>
<dbReference type="PANTHER" id="PTHR11638">
    <property type="entry name" value="ATP-DEPENDENT CLP PROTEASE"/>
    <property type="match status" value="1"/>
</dbReference>
<dbReference type="PROSITE" id="PS00870">
    <property type="entry name" value="CLPAB_1"/>
    <property type="match status" value="1"/>
</dbReference>
<feature type="region of interest" description="Disordered" evidence="9">
    <location>
        <begin position="144"/>
        <end position="170"/>
    </location>
</feature>
<sequence length="756" mass="82763">MIAQELEVSLHMAFMEARQKRHEYITVEHLLLAMLDNPSAAEVLRACGANIEQLRKELTDFVAEHTPLVAGTGEVETQPTIGFQRVIQRAILHVQSSGKKEVTGANVLVAIFGEKDSHAVYFLHQQGITRLDVVNYISHGISKVSPQQTNHSTPKHEHEHENENSESGHGALESFTQNLNQSALQGRIDPLIGRDAELERVIQVLCRRRKNNPLLVGEAGVGKTAIAEGLAKRIIDGEVPDILADATVYALDMGALLAGTKYRGDFEQRLKAVIKQLSEDRNAILFIDEIHTVVGAGAASGGTLDASNLLKPALSNGSLKCIGATTYTEFRGIFEKDNALSRRFQKIDVAEPSIEQTVEILKGLKSRFEEHHGVKYTAAALATAAELSAKYINDRHLPDKAIDVIDEAGAAQKILPKSRQKKTIGKGEVEEIVAKIARIPPKNVSSNDRDALKTLDRDLKNVVFGQDKAIDALAAAIKMARSGLGNPQKPIGSFLFSGPTGVGKTEVARQLAYVLGIELIRFDMSEYMERHAVSRLIGAPPGYVGFDQGGLLTEAITKHPYAVLLLDEIEKAHPDIFNVLLQVMDHGTLTDNNGRKADFRNVIIVMTTNAGAEALNKTSIGFTFNKSVGDEMAEIKRLFTPEFRNRLDAIVSFAALDQEIILQVVDKFLLQLEAQLHDKKVEAHFTPALKAFLAKKGFDPLMGARPMSRLIQDTIRKALADELLFGRLASGGEVTIDIDDKDQILLDIKETAAEPA</sequence>
<evidence type="ECO:0000256" key="2">
    <source>
        <dbReference type="ARBA" id="ARBA00022737"/>
    </source>
</evidence>
<gene>
    <name evidence="11" type="primary">clpA</name>
    <name evidence="11" type="ORF">ACFOW7_10345</name>
</gene>
<dbReference type="InterPro" id="IPR003959">
    <property type="entry name" value="ATPase_AAA_core"/>
</dbReference>
<comment type="caution">
    <text evidence="11">The sequence shown here is derived from an EMBL/GenBank/DDBJ whole genome shotgun (WGS) entry which is preliminary data.</text>
</comment>
<accession>A0ABV8MPY8</accession>
<dbReference type="InterPro" id="IPR013461">
    <property type="entry name" value="ClpA"/>
</dbReference>
<dbReference type="InterPro" id="IPR028299">
    <property type="entry name" value="ClpA/B_CS2"/>
</dbReference>
<dbReference type="Pfam" id="PF07724">
    <property type="entry name" value="AAA_2"/>
    <property type="match status" value="1"/>
</dbReference>
<keyword evidence="11" id="KW-0378">Hydrolase</keyword>
<dbReference type="Pfam" id="PF17871">
    <property type="entry name" value="AAA_lid_9"/>
    <property type="match status" value="1"/>
</dbReference>
<dbReference type="InterPro" id="IPR036628">
    <property type="entry name" value="Clp_N_dom_sf"/>
</dbReference>
<dbReference type="SUPFAM" id="SSF81923">
    <property type="entry name" value="Double Clp-N motif"/>
    <property type="match status" value="1"/>
</dbReference>
<keyword evidence="3 8" id="KW-0547">Nucleotide-binding</keyword>
<dbReference type="Pfam" id="PF10431">
    <property type="entry name" value="ClpB_D2-small"/>
    <property type="match status" value="1"/>
</dbReference>
<name>A0ABV8MPY8_9NEIS</name>
<dbReference type="InterPro" id="IPR027417">
    <property type="entry name" value="P-loop_NTPase"/>
</dbReference>
<dbReference type="InterPro" id="IPR019489">
    <property type="entry name" value="Clp_ATPase_C"/>
</dbReference>
<comment type="similarity">
    <text evidence="1 8">Belongs to the ClpA/ClpB family.</text>
</comment>
<dbReference type="Gene3D" id="1.10.8.60">
    <property type="match status" value="2"/>
</dbReference>
<dbReference type="RefSeq" id="WP_378163840.1">
    <property type="nucleotide sequence ID" value="NZ_JBHSBU010000001.1"/>
</dbReference>
<dbReference type="PRINTS" id="PR00300">
    <property type="entry name" value="CLPPROTEASEA"/>
</dbReference>
<dbReference type="GO" id="GO:0008233">
    <property type="term" value="F:peptidase activity"/>
    <property type="evidence" value="ECO:0007669"/>
    <property type="project" value="UniProtKB-KW"/>
</dbReference>
<dbReference type="InterPro" id="IPR004176">
    <property type="entry name" value="Clp_R_N"/>
</dbReference>
<dbReference type="PROSITE" id="PS00871">
    <property type="entry name" value="CLPAB_2"/>
    <property type="match status" value="1"/>
</dbReference>
<evidence type="ECO:0000256" key="1">
    <source>
        <dbReference type="ARBA" id="ARBA00008675"/>
    </source>
</evidence>
<dbReference type="Pfam" id="PF00004">
    <property type="entry name" value="AAA"/>
    <property type="match status" value="1"/>
</dbReference>
<dbReference type="CDD" id="cd19499">
    <property type="entry name" value="RecA-like_ClpB_Hsp104-like"/>
    <property type="match status" value="1"/>
</dbReference>
<evidence type="ECO:0000313" key="11">
    <source>
        <dbReference type="EMBL" id="MFC4159747.1"/>
    </source>
</evidence>
<reference evidence="12" key="1">
    <citation type="journal article" date="2019" name="Int. J. Syst. Evol. Microbiol.">
        <title>The Global Catalogue of Microorganisms (GCM) 10K type strain sequencing project: providing services to taxonomists for standard genome sequencing and annotation.</title>
        <authorList>
            <consortium name="The Broad Institute Genomics Platform"/>
            <consortium name="The Broad Institute Genome Sequencing Center for Infectious Disease"/>
            <person name="Wu L."/>
            <person name="Ma J."/>
        </authorList>
    </citation>
    <scope>NUCLEOTIDE SEQUENCE [LARGE SCALE GENOMIC DNA]</scope>
    <source>
        <strain evidence="12">LMG 29894</strain>
    </source>
</reference>
<dbReference type="Proteomes" id="UP001595791">
    <property type="component" value="Unassembled WGS sequence"/>
</dbReference>
<evidence type="ECO:0000256" key="7">
    <source>
        <dbReference type="PROSITE-ProRule" id="PRU01251"/>
    </source>
</evidence>
<protein>
    <submittedName>
        <fullName evidence="11">ATP-dependent Clp protease ATP-binding subunit ClpA</fullName>
    </submittedName>
</protein>
<evidence type="ECO:0000256" key="4">
    <source>
        <dbReference type="ARBA" id="ARBA00022840"/>
    </source>
</evidence>
<evidence type="ECO:0000256" key="3">
    <source>
        <dbReference type="ARBA" id="ARBA00022741"/>
    </source>
</evidence>
<evidence type="ECO:0000313" key="12">
    <source>
        <dbReference type="Proteomes" id="UP001595791"/>
    </source>
</evidence>
<comment type="function">
    <text evidence="6">Part of a stress-induced multi-chaperone system, it is involved in the recovery of the cell from heat-induced damage, in cooperation with DnaK, DnaJ and GrpE. Acts before DnaK, in the processing of protein aggregates. Protein binding stimulates the ATPase activity; ATP hydrolysis unfolds the denatured protein aggregates, which probably helps expose new hydrophobic binding sites on the surface of ClpB-bound aggregates, contributing to the solubilization and refolding of denatured protein aggregates by DnaK.</text>
</comment>
<evidence type="ECO:0000256" key="9">
    <source>
        <dbReference type="SAM" id="MobiDB-lite"/>
    </source>
</evidence>
<dbReference type="SUPFAM" id="SSF52540">
    <property type="entry name" value="P-loop containing nucleoside triphosphate hydrolases"/>
    <property type="match status" value="2"/>
</dbReference>
<dbReference type="InterPro" id="IPR018368">
    <property type="entry name" value="ClpA/B_CS1"/>
</dbReference>
<keyword evidence="5 8" id="KW-0143">Chaperone</keyword>
<feature type="compositionally biased region" description="Basic and acidic residues" evidence="9">
    <location>
        <begin position="154"/>
        <end position="163"/>
    </location>
</feature>
<keyword evidence="4 8" id="KW-0067">ATP-binding</keyword>
<keyword evidence="11" id="KW-0645">Protease</keyword>
<dbReference type="PROSITE" id="PS51903">
    <property type="entry name" value="CLP_R"/>
    <property type="match status" value="1"/>
</dbReference>
<dbReference type="Pfam" id="PF02861">
    <property type="entry name" value="Clp_N"/>
    <property type="match status" value="1"/>
</dbReference>
<keyword evidence="12" id="KW-1185">Reference proteome</keyword>
<evidence type="ECO:0000259" key="10">
    <source>
        <dbReference type="PROSITE" id="PS51903"/>
    </source>
</evidence>
<dbReference type="InterPro" id="IPR003593">
    <property type="entry name" value="AAA+_ATPase"/>
</dbReference>
<evidence type="ECO:0000256" key="5">
    <source>
        <dbReference type="ARBA" id="ARBA00023186"/>
    </source>
</evidence>
<dbReference type="PANTHER" id="PTHR11638:SF111">
    <property type="entry name" value="ATP-DEPENDENT CLP PROTEASE ATP-BINDING SUBUNIT CLPA"/>
    <property type="match status" value="1"/>
</dbReference>